<proteinExistence type="predicted"/>
<gene>
    <name evidence="1" type="ORF">O3P16_16590</name>
</gene>
<dbReference type="Proteomes" id="UP001210231">
    <property type="component" value="Unassembled WGS sequence"/>
</dbReference>
<dbReference type="EMBL" id="JAQGEF010000030">
    <property type="protein sequence ID" value="MDA3616432.1"/>
    <property type="molecule type" value="Genomic_DNA"/>
</dbReference>
<reference evidence="1 2" key="1">
    <citation type="submission" date="2022-12" db="EMBL/GenBank/DDBJ databases">
        <title>Chitinophagaceae gen. sp. nov., a new member of the family Chitinophagaceae, isolated from soil in a chemical factory.</title>
        <authorList>
            <person name="Ke Z."/>
        </authorList>
    </citation>
    <scope>NUCLEOTIDE SEQUENCE [LARGE SCALE GENOMIC DNA]</scope>
    <source>
        <strain evidence="1 2">LY-5</strain>
    </source>
</reference>
<sequence length="116" mass="12992">MNTLRNTVLKLVIAITAITLCMPCTFKKQAKLYFNVPVSETPAAAKQNTTLACYQVVPEIAIHQTVVCKKQTQKIHRQALLPVLTINNDFLRQVSLARSSLAPPVPIYILNEQYLI</sequence>
<dbReference type="RefSeq" id="WP_407032761.1">
    <property type="nucleotide sequence ID" value="NZ_JAQGEF010000030.1"/>
</dbReference>
<keyword evidence="2" id="KW-1185">Reference proteome</keyword>
<name>A0ABT4UNK8_9BACT</name>
<protein>
    <submittedName>
        <fullName evidence="1">Uncharacterized protein</fullName>
    </submittedName>
</protein>
<evidence type="ECO:0000313" key="2">
    <source>
        <dbReference type="Proteomes" id="UP001210231"/>
    </source>
</evidence>
<evidence type="ECO:0000313" key="1">
    <source>
        <dbReference type="EMBL" id="MDA3616432.1"/>
    </source>
</evidence>
<accession>A0ABT4UNK8</accession>
<organism evidence="1 2">
    <name type="scientific">Polluticaenibacter yanchengensis</name>
    <dbReference type="NCBI Taxonomy" id="3014562"/>
    <lineage>
        <taxon>Bacteria</taxon>
        <taxon>Pseudomonadati</taxon>
        <taxon>Bacteroidota</taxon>
        <taxon>Chitinophagia</taxon>
        <taxon>Chitinophagales</taxon>
        <taxon>Chitinophagaceae</taxon>
        <taxon>Polluticaenibacter</taxon>
    </lineage>
</organism>
<comment type="caution">
    <text evidence="1">The sequence shown here is derived from an EMBL/GenBank/DDBJ whole genome shotgun (WGS) entry which is preliminary data.</text>
</comment>